<evidence type="ECO:0000256" key="5">
    <source>
        <dbReference type="ARBA" id="ARBA00022673"/>
    </source>
</evidence>
<keyword evidence="12" id="KW-0325">Glycoprotein</keyword>
<evidence type="ECO:0000256" key="9">
    <source>
        <dbReference type="ARBA" id="ARBA00022989"/>
    </source>
</evidence>
<evidence type="ECO:0000256" key="4">
    <source>
        <dbReference type="ARBA" id="ARBA00022568"/>
    </source>
</evidence>
<gene>
    <name evidence="17" type="ORF">C1SCF055_LOCUS29095</name>
</gene>
<feature type="domain" description="EF-hand" evidence="16">
    <location>
        <begin position="494"/>
        <end position="529"/>
    </location>
</feature>
<evidence type="ECO:0000256" key="10">
    <source>
        <dbReference type="ARBA" id="ARBA00023065"/>
    </source>
</evidence>
<keyword evidence="9 15" id="KW-1133">Transmembrane helix</keyword>
<protein>
    <submittedName>
        <fullName evidence="19">Voltage-dependent L-type calcium channel subunit alpha-1S</fullName>
    </submittedName>
</protein>
<reference evidence="18" key="2">
    <citation type="submission" date="2024-04" db="EMBL/GenBank/DDBJ databases">
        <authorList>
            <person name="Chen Y."/>
            <person name="Shah S."/>
            <person name="Dougan E. K."/>
            <person name="Thang M."/>
            <person name="Chan C."/>
        </authorList>
    </citation>
    <scope>NUCLEOTIDE SEQUENCE [LARGE SCALE GENOMIC DNA]</scope>
</reference>
<dbReference type="InterPro" id="IPR002048">
    <property type="entry name" value="EF_hand_dom"/>
</dbReference>
<sequence length="606" mass="68135">MSAMDDEAMHSVLQLADVKFSEMSKELCQHVAEELHRATGCLVREVEEKLRATGLTLSPSWHSGQGKPARGKTVAWEDEIGVTEFKSFLSDEHVHTVNSKYFEDLTDSSGFGSSEKPQKPIPAWGTKISPEAAGDPPHPDRGSIASTTIVEGSETETVKTMKTVKTVKVEAPEDHDAPEAPRSNLVKLKTAKSMKVHQESMAERVFGFVPDLNDTFTSRRMSGCQKKVRSLISSNLFEVLAMFMIMLNSLQVGLQINHLAETTALDAGPVWRAFDLFFCAWFTLEVSLKLYVYRCRSFTMHGCAWNILDFFLNAVQIFEEIVALVFLSFDNAQTVVNSGVMRTVRILRGIKVMRLVRTVRFAEELQLIVSCLILSVRTFLCVVSLLFMWIYVMAIYTTQAVYVHRLENSSGSGDEDLVRWWGNIPTSMLSLFQALSGGVDWNDISKPLSEHISPWFGYLLVVFIAYCFLALLNVTTGTFVEAVSRQAEHLKIRAQIIQARKVFQQIDSDHSGSISLLELRNQTMTPAVLEFFDYVNVDPSEAQYLLEVLDGDGSGTIAFDEFLQGTLRLNCSARAADMLLVVREIKRFFVHYNAEMQLIKRRLGII</sequence>
<evidence type="ECO:0000256" key="13">
    <source>
        <dbReference type="ARBA" id="ARBA00023303"/>
    </source>
</evidence>
<name>A0A9P1D698_9DINO</name>
<dbReference type="Pfam" id="PF13499">
    <property type="entry name" value="EF-hand_7"/>
    <property type="match status" value="1"/>
</dbReference>
<keyword evidence="13" id="KW-0407">Ion channel</keyword>
<dbReference type="GO" id="GO:0008331">
    <property type="term" value="F:high voltage-gated calcium channel activity"/>
    <property type="evidence" value="ECO:0007669"/>
    <property type="project" value="TreeGrafter"/>
</dbReference>
<feature type="transmembrane region" description="Helical" evidence="15">
    <location>
        <begin position="228"/>
        <end position="250"/>
    </location>
</feature>
<evidence type="ECO:0000256" key="14">
    <source>
        <dbReference type="SAM" id="MobiDB-lite"/>
    </source>
</evidence>
<dbReference type="InterPro" id="IPR011992">
    <property type="entry name" value="EF-hand-dom_pair"/>
</dbReference>
<feature type="region of interest" description="Disordered" evidence="14">
    <location>
        <begin position="109"/>
        <end position="145"/>
    </location>
</feature>
<evidence type="ECO:0000256" key="1">
    <source>
        <dbReference type="ARBA" id="ARBA00004141"/>
    </source>
</evidence>
<accession>A0A9P1D698</accession>
<dbReference type="AlphaFoldDB" id="A0A9P1D698"/>
<dbReference type="Gene3D" id="1.20.120.350">
    <property type="entry name" value="Voltage-gated potassium channels. Chain C"/>
    <property type="match status" value="1"/>
</dbReference>
<dbReference type="InterPro" id="IPR018247">
    <property type="entry name" value="EF_Hand_1_Ca_BS"/>
</dbReference>
<dbReference type="PANTHER" id="PTHR45628">
    <property type="entry name" value="VOLTAGE-DEPENDENT CALCIUM CHANNEL TYPE A SUBUNIT ALPHA-1"/>
    <property type="match status" value="1"/>
</dbReference>
<keyword evidence="2" id="KW-0813">Transport</keyword>
<keyword evidence="7" id="KW-0106">Calcium</keyword>
<dbReference type="GO" id="GO:0098703">
    <property type="term" value="P:calcium ion import across plasma membrane"/>
    <property type="evidence" value="ECO:0007669"/>
    <property type="project" value="TreeGrafter"/>
</dbReference>
<evidence type="ECO:0000256" key="6">
    <source>
        <dbReference type="ARBA" id="ARBA00022692"/>
    </source>
</evidence>
<keyword evidence="8" id="KW-0851">Voltage-gated channel</keyword>
<keyword evidence="6 15" id="KW-0812">Transmembrane</keyword>
<organism evidence="17">
    <name type="scientific">Cladocopium goreaui</name>
    <dbReference type="NCBI Taxonomy" id="2562237"/>
    <lineage>
        <taxon>Eukaryota</taxon>
        <taxon>Sar</taxon>
        <taxon>Alveolata</taxon>
        <taxon>Dinophyceae</taxon>
        <taxon>Suessiales</taxon>
        <taxon>Symbiodiniaceae</taxon>
        <taxon>Cladocopium</taxon>
    </lineage>
</organism>
<comment type="caution">
    <text evidence="17">The sequence shown here is derived from an EMBL/GenBank/DDBJ whole genome shotgun (WGS) entry which is preliminary data.</text>
</comment>
<dbReference type="CDD" id="cd00051">
    <property type="entry name" value="EFh"/>
    <property type="match status" value="1"/>
</dbReference>
<evidence type="ECO:0000256" key="8">
    <source>
        <dbReference type="ARBA" id="ARBA00022882"/>
    </source>
</evidence>
<feature type="transmembrane region" description="Helical" evidence="15">
    <location>
        <begin position="270"/>
        <end position="292"/>
    </location>
</feature>
<evidence type="ECO:0000256" key="12">
    <source>
        <dbReference type="ARBA" id="ARBA00023180"/>
    </source>
</evidence>
<dbReference type="Pfam" id="PF00520">
    <property type="entry name" value="Ion_trans"/>
    <property type="match status" value="1"/>
</dbReference>
<keyword evidence="4" id="KW-0109">Calcium transport</keyword>
<proteinExistence type="predicted"/>
<dbReference type="OrthoDB" id="431007at2759"/>
<evidence type="ECO:0000259" key="16">
    <source>
        <dbReference type="PROSITE" id="PS50222"/>
    </source>
</evidence>
<dbReference type="InterPro" id="IPR027359">
    <property type="entry name" value="Volt_channel_dom_sf"/>
</dbReference>
<evidence type="ECO:0000256" key="11">
    <source>
        <dbReference type="ARBA" id="ARBA00023136"/>
    </source>
</evidence>
<keyword evidence="3" id="KW-0597">Phosphoprotein</keyword>
<reference evidence="17" key="1">
    <citation type="submission" date="2022-10" db="EMBL/GenBank/DDBJ databases">
        <authorList>
            <person name="Chen Y."/>
            <person name="Dougan E. K."/>
            <person name="Chan C."/>
            <person name="Rhodes N."/>
            <person name="Thang M."/>
        </authorList>
    </citation>
    <scope>NUCLEOTIDE SEQUENCE</scope>
</reference>
<dbReference type="Gene3D" id="1.10.238.10">
    <property type="entry name" value="EF-hand"/>
    <property type="match status" value="1"/>
</dbReference>
<feature type="transmembrane region" description="Helical" evidence="15">
    <location>
        <begin position="455"/>
        <end position="483"/>
    </location>
</feature>
<dbReference type="Gene3D" id="1.10.287.70">
    <property type="match status" value="1"/>
</dbReference>
<keyword evidence="20" id="KW-1185">Reference proteome</keyword>
<evidence type="ECO:0000256" key="7">
    <source>
        <dbReference type="ARBA" id="ARBA00022837"/>
    </source>
</evidence>
<dbReference type="Proteomes" id="UP001152797">
    <property type="component" value="Unassembled WGS sequence"/>
</dbReference>
<keyword evidence="10" id="KW-0406">Ion transport</keyword>
<evidence type="ECO:0000256" key="3">
    <source>
        <dbReference type="ARBA" id="ARBA00022553"/>
    </source>
</evidence>
<evidence type="ECO:0000256" key="2">
    <source>
        <dbReference type="ARBA" id="ARBA00022448"/>
    </source>
</evidence>
<feature type="transmembrane region" description="Helical" evidence="15">
    <location>
        <begin position="367"/>
        <end position="396"/>
    </location>
</feature>
<dbReference type="EMBL" id="CAMXCT020003227">
    <property type="protein sequence ID" value="CAL1156583.1"/>
    <property type="molecule type" value="Genomic_DNA"/>
</dbReference>
<comment type="subcellular location">
    <subcellularLocation>
        <location evidence="1">Membrane</location>
        <topology evidence="1">Multi-pass membrane protein</topology>
    </subcellularLocation>
</comment>
<evidence type="ECO:0000313" key="18">
    <source>
        <dbReference type="EMBL" id="CAL1156583.1"/>
    </source>
</evidence>
<evidence type="ECO:0000313" key="19">
    <source>
        <dbReference type="EMBL" id="CAL4790520.1"/>
    </source>
</evidence>
<keyword evidence="11 15" id="KW-0472">Membrane</keyword>
<keyword evidence="5" id="KW-0107">Calcium channel</keyword>
<dbReference type="PROSITE" id="PS50222">
    <property type="entry name" value="EF_HAND_2"/>
    <property type="match status" value="2"/>
</dbReference>
<dbReference type="SUPFAM" id="SSF47473">
    <property type="entry name" value="EF-hand"/>
    <property type="match status" value="1"/>
</dbReference>
<dbReference type="GO" id="GO:0005509">
    <property type="term" value="F:calcium ion binding"/>
    <property type="evidence" value="ECO:0007669"/>
    <property type="project" value="InterPro"/>
</dbReference>
<dbReference type="EMBL" id="CAMXCT010003227">
    <property type="protein sequence ID" value="CAI4003208.1"/>
    <property type="molecule type" value="Genomic_DNA"/>
</dbReference>
<evidence type="ECO:0000313" key="20">
    <source>
        <dbReference type="Proteomes" id="UP001152797"/>
    </source>
</evidence>
<evidence type="ECO:0000256" key="15">
    <source>
        <dbReference type="SAM" id="Phobius"/>
    </source>
</evidence>
<dbReference type="PANTHER" id="PTHR45628:SF7">
    <property type="entry name" value="VOLTAGE-DEPENDENT CALCIUM CHANNEL TYPE A SUBUNIT ALPHA-1"/>
    <property type="match status" value="1"/>
</dbReference>
<dbReference type="SUPFAM" id="SSF81324">
    <property type="entry name" value="Voltage-gated potassium channels"/>
    <property type="match status" value="1"/>
</dbReference>
<dbReference type="EMBL" id="CAMXCT030003227">
    <property type="protein sequence ID" value="CAL4790520.1"/>
    <property type="molecule type" value="Genomic_DNA"/>
</dbReference>
<evidence type="ECO:0000313" key="17">
    <source>
        <dbReference type="EMBL" id="CAI4003208.1"/>
    </source>
</evidence>
<dbReference type="InterPro" id="IPR005821">
    <property type="entry name" value="Ion_trans_dom"/>
</dbReference>
<dbReference type="GO" id="GO:0005891">
    <property type="term" value="C:voltage-gated calcium channel complex"/>
    <property type="evidence" value="ECO:0007669"/>
    <property type="project" value="TreeGrafter"/>
</dbReference>
<dbReference type="InterPro" id="IPR050599">
    <property type="entry name" value="VDCC_alpha-1_subunit"/>
</dbReference>
<feature type="domain" description="EF-hand" evidence="16">
    <location>
        <begin position="537"/>
        <end position="572"/>
    </location>
</feature>
<dbReference type="PROSITE" id="PS00018">
    <property type="entry name" value="EF_HAND_1"/>
    <property type="match status" value="2"/>
</dbReference>